<evidence type="ECO:0000313" key="5">
    <source>
        <dbReference type="Proteomes" id="UP001597526"/>
    </source>
</evidence>
<dbReference type="Proteomes" id="UP001597526">
    <property type="component" value="Unassembled WGS sequence"/>
</dbReference>
<dbReference type="PANTHER" id="PTHR42919">
    <property type="entry name" value="N-ALPHA-ACETYLTRANSFERASE"/>
    <property type="match status" value="1"/>
</dbReference>
<dbReference type="RefSeq" id="WP_377767491.1">
    <property type="nucleotide sequence ID" value="NZ_JBHULB010000017.1"/>
</dbReference>
<dbReference type="PANTHER" id="PTHR42919:SF8">
    <property type="entry name" value="N-ALPHA-ACETYLTRANSFERASE 50"/>
    <property type="match status" value="1"/>
</dbReference>
<dbReference type="InterPro" id="IPR016181">
    <property type="entry name" value="Acyl_CoA_acyltransferase"/>
</dbReference>
<sequence length="171" mass="20521">MELDFQKCCEKDVPVLSKISRETFTDAFSLQNNPRDFQDYIHKAFSHSTLKRELNTKASHFFFIYLKKQLIGYFKLNEFDAQSELKQPEGIELERIYIIHKHQGKNLGAKTLLEALKIARQKEKQYIWLGVWEHNLDAIRFYQKHGFVKFDTHPYYIGNDKQTDWLMRKEL</sequence>
<organism evidence="4 5">
    <name type="scientific">Croceitalea marina</name>
    <dbReference type="NCBI Taxonomy" id="1775166"/>
    <lineage>
        <taxon>Bacteria</taxon>
        <taxon>Pseudomonadati</taxon>
        <taxon>Bacteroidota</taxon>
        <taxon>Flavobacteriia</taxon>
        <taxon>Flavobacteriales</taxon>
        <taxon>Flavobacteriaceae</taxon>
        <taxon>Croceitalea</taxon>
    </lineage>
</organism>
<comment type="caution">
    <text evidence="4">The sequence shown here is derived from an EMBL/GenBank/DDBJ whole genome shotgun (WGS) entry which is preliminary data.</text>
</comment>
<dbReference type="InterPro" id="IPR000182">
    <property type="entry name" value="GNAT_dom"/>
</dbReference>
<dbReference type="CDD" id="cd04301">
    <property type="entry name" value="NAT_SF"/>
    <property type="match status" value="1"/>
</dbReference>
<evidence type="ECO:0000259" key="3">
    <source>
        <dbReference type="PROSITE" id="PS51186"/>
    </source>
</evidence>
<reference evidence="5" key="1">
    <citation type="journal article" date="2019" name="Int. J. Syst. Evol. Microbiol.">
        <title>The Global Catalogue of Microorganisms (GCM) 10K type strain sequencing project: providing services to taxonomists for standard genome sequencing and annotation.</title>
        <authorList>
            <consortium name="The Broad Institute Genomics Platform"/>
            <consortium name="The Broad Institute Genome Sequencing Center for Infectious Disease"/>
            <person name="Wu L."/>
            <person name="Ma J."/>
        </authorList>
    </citation>
    <scope>NUCLEOTIDE SEQUENCE [LARGE SCALE GENOMIC DNA]</scope>
    <source>
        <strain evidence="5">KCTC 52368</strain>
    </source>
</reference>
<feature type="domain" description="N-acetyltransferase" evidence="3">
    <location>
        <begin position="17"/>
        <end position="171"/>
    </location>
</feature>
<evidence type="ECO:0000256" key="2">
    <source>
        <dbReference type="ARBA" id="ARBA00023315"/>
    </source>
</evidence>
<accession>A0ABW5N142</accession>
<dbReference type="Gene3D" id="3.40.630.30">
    <property type="match status" value="1"/>
</dbReference>
<name>A0ABW5N142_9FLAO</name>
<gene>
    <name evidence="4" type="ORF">ACFSQJ_13465</name>
</gene>
<keyword evidence="5" id="KW-1185">Reference proteome</keyword>
<keyword evidence="2 4" id="KW-0012">Acyltransferase</keyword>
<dbReference type="GO" id="GO:0016746">
    <property type="term" value="F:acyltransferase activity"/>
    <property type="evidence" value="ECO:0007669"/>
    <property type="project" value="UniProtKB-KW"/>
</dbReference>
<proteinExistence type="predicted"/>
<evidence type="ECO:0000313" key="4">
    <source>
        <dbReference type="EMBL" id="MFD2587948.1"/>
    </source>
</evidence>
<dbReference type="PROSITE" id="PS51186">
    <property type="entry name" value="GNAT"/>
    <property type="match status" value="1"/>
</dbReference>
<evidence type="ECO:0000256" key="1">
    <source>
        <dbReference type="ARBA" id="ARBA00022679"/>
    </source>
</evidence>
<dbReference type="EMBL" id="JBHULB010000017">
    <property type="protein sequence ID" value="MFD2587948.1"/>
    <property type="molecule type" value="Genomic_DNA"/>
</dbReference>
<dbReference type="Pfam" id="PF00583">
    <property type="entry name" value="Acetyltransf_1"/>
    <property type="match status" value="1"/>
</dbReference>
<dbReference type="SUPFAM" id="SSF55729">
    <property type="entry name" value="Acyl-CoA N-acyltransferases (Nat)"/>
    <property type="match status" value="1"/>
</dbReference>
<keyword evidence="1 4" id="KW-0808">Transferase</keyword>
<dbReference type="EC" id="2.3.1.-" evidence="4"/>
<protein>
    <submittedName>
        <fullName evidence="4">GNAT family N-acetyltransferase</fullName>
        <ecNumber evidence="4">2.3.1.-</ecNumber>
    </submittedName>
</protein>
<dbReference type="InterPro" id="IPR051556">
    <property type="entry name" value="N-term/lysine_N-AcTrnsfr"/>
</dbReference>